<keyword evidence="5" id="KW-0547">Nucleotide-binding</keyword>
<dbReference type="InterPro" id="IPR033911">
    <property type="entry name" value="MetRS_core"/>
</dbReference>
<evidence type="ECO:0000256" key="6">
    <source>
        <dbReference type="ARBA" id="ARBA00022840"/>
    </source>
</evidence>
<dbReference type="GO" id="GO:0006431">
    <property type="term" value="P:methionyl-tRNA aminoacylation"/>
    <property type="evidence" value="ECO:0007669"/>
    <property type="project" value="InterPro"/>
</dbReference>
<dbReference type="GO" id="GO:0005524">
    <property type="term" value="F:ATP binding"/>
    <property type="evidence" value="ECO:0007669"/>
    <property type="project" value="UniProtKB-KW"/>
</dbReference>
<comment type="catalytic activity">
    <reaction evidence="10">
        <text>tRNA(Met) + L-methionine + ATP = L-methionyl-tRNA(Met) + AMP + diphosphate</text>
        <dbReference type="Rhea" id="RHEA:13481"/>
        <dbReference type="Rhea" id="RHEA-COMP:9667"/>
        <dbReference type="Rhea" id="RHEA-COMP:9698"/>
        <dbReference type="ChEBI" id="CHEBI:30616"/>
        <dbReference type="ChEBI" id="CHEBI:33019"/>
        <dbReference type="ChEBI" id="CHEBI:57844"/>
        <dbReference type="ChEBI" id="CHEBI:78442"/>
        <dbReference type="ChEBI" id="CHEBI:78530"/>
        <dbReference type="ChEBI" id="CHEBI:456215"/>
        <dbReference type="EC" id="6.1.1.10"/>
    </reaction>
</comment>
<comment type="caution">
    <text evidence="12">The sequence shown here is derived from an EMBL/GenBank/DDBJ whole genome shotgun (WGS) entry which is preliminary data.</text>
</comment>
<keyword evidence="6" id="KW-0067">ATP-binding</keyword>
<evidence type="ECO:0000256" key="5">
    <source>
        <dbReference type="ARBA" id="ARBA00022741"/>
    </source>
</evidence>
<dbReference type="SUPFAM" id="SSF57770">
    <property type="entry name" value="Methionyl-tRNA synthetase (MetRS), Zn-domain"/>
    <property type="match status" value="1"/>
</dbReference>
<evidence type="ECO:0000256" key="1">
    <source>
        <dbReference type="ARBA" id="ARBA00004496"/>
    </source>
</evidence>
<dbReference type="InterPro" id="IPR029038">
    <property type="entry name" value="MetRS_Zn"/>
</dbReference>
<dbReference type="Gene3D" id="3.40.50.620">
    <property type="entry name" value="HUPs"/>
    <property type="match status" value="1"/>
</dbReference>
<gene>
    <name evidence="12" type="ORF">S06H3_36063</name>
</gene>
<keyword evidence="3" id="KW-0963">Cytoplasm</keyword>
<name>X1NM77_9ZZZZ</name>
<dbReference type="EC" id="6.1.1.10" evidence="2"/>
<evidence type="ECO:0000256" key="2">
    <source>
        <dbReference type="ARBA" id="ARBA00012838"/>
    </source>
</evidence>
<keyword evidence="7" id="KW-0648">Protein biosynthesis</keyword>
<keyword evidence="8" id="KW-0030">Aminoacyl-tRNA synthetase</keyword>
<dbReference type="PANTHER" id="PTHR45765">
    <property type="entry name" value="METHIONINE--TRNA LIGASE"/>
    <property type="match status" value="1"/>
</dbReference>
<proteinExistence type="predicted"/>
<feature type="domain" description="Methionyl/Leucyl tRNA synthetase" evidence="11">
    <location>
        <begin position="2"/>
        <end position="272"/>
    </location>
</feature>
<protein>
    <recommendedName>
        <fullName evidence="2">methionine--tRNA ligase</fullName>
        <ecNumber evidence="2">6.1.1.10</ecNumber>
    </recommendedName>
    <alternativeName>
        <fullName evidence="9">Methionyl-tRNA synthetase</fullName>
    </alternativeName>
</protein>
<dbReference type="Pfam" id="PF09334">
    <property type="entry name" value="tRNA-synt_1g"/>
    <property type="match status" value="1"/>
</dbReference>
<accession>X1NM77</accession>
<keyword evidence="4" id="KW-0436">Ligase</keyword>
<feature type="non-terminal residue" evidence="12">
    <location>
        <position position="272"/>
    </location>
</feature>
<evidence type="ECO:0000256" key="7">
    <source>
        <dbReference type="ARBA" id="ARBA00022917"/>
    </source>
</evidence>
<dbReference type="GO" id="GO:0005829">
    <property type="term" value="C:cytosol"/>
    <property type="evidence" value="ECO:0007669"/>
    <property type="project" value="TreeGrafter"/>
</dbReference>
<evidence type="ECO:0000256" key="3">
    <source>
        <dbReference type="ARBA" id="ARBA00022490"/>
    </source>
</evidence>
<dbReference type="PANTHER" id="PTHR45765:SF1">
    <property type="entry name" value="METHIONINE--TRNA LIGASE, CYTOPLASMIC"/>
    <property type="match status" value="1"/>
</dbReference>
<evidence type="ECO:0000256" key="4">
    <source>
        <dbReference type="ARBA" id="ARBA00022598"/>
    </source>
</evidence>
<dbReference type="InterPro" id="IPR023458">
    <property type="entry name" value="Met-tRNA_ligase_1"/>
</dbReference>
<evidence type="ECO:0000259" key="11">
    <source>
        <dbReference type="Pfam" id="PF09334"/>
    </source>
</evidence>
<reference evidence="12" key="1">
    <citation type="journal article" date="2014" name="Front. Microbiol.">
        <title>High frequency of phylogenetically diverse reductive dehalogenase-homologous genes in deep subseafloor sedimentary metagenomes.</title>
        <authorList>
            <person name="Kawai M."/>
            <person name="Futagami T."/>
            <person name="Toyoda A."/>
            <person name="Takaki Y."/>
            <person name="Nishi S."/>
            <person name="Hori S."/>
            <person name="Arai W."/>
            <person name="Tsubouchi T."/>
            <person name="Morono Y."/>
            <person name="Uchiyama I."/>
            <person name="Ito T."/>
            <person name="Fujiyama A."/>
            <person name="Inagaki F."/>
            <person name="Takami H."/>
        </authorList>
    </citation>
    <scope>NUCLEOTIDE SEQUENCE</scope>
    <source>
        <strain evidence="12">Expedition CK06-06</strain>
    </source>
</reference>
<evidence type="ECO:0000256" key="10">
    <source>
        <dbReference type="ARBA" id="ARBA00047364"/>
    </source>
</evidence>
<dbReference type="GO" id="GO:0004825">
    <property type="term" value="F:methionine-tRNA ligase activity"/>
    <property type="evidence" value="ECO:0007669"/>
    <property type="project" value="UniProtKB-EC"/>
</dbReference>
<dbReference type="FunFam" id="2.20.28.20:FF:000001">
    <property type="entry name" value="Methionine--tRNA ligase"/>
    <property type="match status" value="1"/>
</dbReference>
<sequence>VPVTISAEKQNKTPKEIVDHYYKSIKKSFGDFGMTFDNFSRTTLPIHHRMAQDFFLKIYNKGYIYPKEIEQFYCPRCKRFLPDRYIIGKCPRCAADGAKGDQCESCGRWLEPFELVEPKCLICEGIPQRKKTKHWYFKLSAFQDKLSDWIEKKTDWKEHVLGFVKGWLKEGLRDRPITRDMSWGVPVPLEQAKGKVLYVWFDAPIGYISSTIEWSEKKGKPDLWKDYWLNKETKLVHFIGKDNIVFHALIWPAMLMAYGDYILPSDIPANQF</sequence>
<evidence type="ECO:0000256" key="8">
    <source>
        <dbReference type="ARBA" id="ARBA00023146"/>
    </source>
</evidence>
<dbReference type="EMBL" id="BARV01021813">
    <property type="protein sequence ID" value="GAI27900.1"/>
    <property type="molecule type" value="Genomic_DNA"/>
</dbReference>
<dbReference type="InterPro" id="IPR015413">
    <property type="entry name" value="Methionyl/Leucyl_tRNA_Synth"/>
</dbReference>
<dbReference type="Gene3D" id="2.170.220.10">
    <property type="match status" value="1"/>
</dbReference>
<dbReference type="SUPFAM" id="SSF52374">
    <property type="entry name" value="Nucleotidylyl transferase"/>
    <property type="match status" value="1"/>
</dbReference>
<comment type="subcellular location">
    <subcellularLocation>
        <location evidence="1">Cytoplasm</location>
    </subcellularLocation>
</comment>
<organism evidence="12">
    <name type="scientific">marine sediment metagenome</name>
    <dbReference type="NCBI Taxonomy" id="412755"/>
    <lineage>
        <taxon>unclassified sequences</taxon>
        <taxon>metagenomes</taxon>
        <taxon>ecological metagenomes</taxon>
    </lineage>
</organism>
<evidence type="ECO:0000256" key="9">
    <source>
        <dbReference type="ARBA" id="ARBA00030904"/>
    </source>
</evidence>
<dbReference type="AlphaFoldDB" id="X1NM77"/>
<dbReference type="PRINTS" id="PR01041">
    <property type="entry name" value="TRNASYNTHMET"/>
</dbReference>
<feature type="non-terminal residue" evidence="12">
    <location>
        <position position="1"/>
    </location>
</feature>
<evidence type="ECO:0000313" key="12">
    <source>
        <dbReference type="EMBL" id="GAI27900.1"/>
    </source>
</evidence>
<dbReference type="InterPro" id="IPR014729">
    <property type="entry name" value="Rossmann-like_a/b/a_fold"/>
</dbReference>